<dbReference type="Proteomes" id="UP001634007">
    <property type="component" value="Unassembled WGS sequence"/>
</dbReference>
<feature type="non-terminal residue" evidence="1">
    <location>
        <position position="60"/>
    </location>
</feature>
<organism evidence="1 2">
    <name type="scientific">Eucalyptus globulus</name>
    <name type="common">Tasmanian blue gum</name>
    <dbReference type="NCBI Taxonomy" id="34317"/>
    <lineage>
        <taxon>Eukaryota</taxon>
        <taxon>Viridiplantae</taxon>
        <taxon>Streptophyta</taxon>
        <taxon>Embryophyta</taxon>
        <taxon>Tracheophyta</taxon>
        <taxon>Spermatophyta</taxon>
        <taxon>Magnoliopsida</taxon>
        <taxon>eudicotyledons</taxon>
        <taxon>Gunneridae</taxon>
        <taxon>Pentapetalae</taxon>
        <taxon>rosids</taxon>
        <taxon>malvids</taxon>
        <taxon>Myrtales</taxon>
        <taxon>Myrtaceae</taxon>
        <taxon>Myrtoideae</taxon>
        <taxon>Eucalypteae</taxon>
        <taxon>Eucalyptus</taxon>
    </lineage>
</organism>
<dbReference type="AlphaFoldDB" id="A0ABD3LAR9"/>
<evidence type="ECO:0000313" key="2">
    <source>
        <dbReference type="Proteomes" id="UP001634007"/>
    </source>
</evidence>
<gene>
    <name evidence="1" type="ORF">ACJRO7_009722</name>
</gene>
<sequence>MDCLELNLNKEIGDGACGGGGGVGGSVGKNANKNGGGEGFIDRSKVRILLCDNDTKSSEE</sequence>
<name>A0ABD3LAR9_EUCGL</name>
<evidence type="ECO:0000313" key="1">
    <source>
        <dbReference type="EMBL" id="KAL3748527.1"/>
    </source>
</evidence>
<reference evidence="1 2" key="1">
    <citation type="submission" date="2024-11" db="EMBL/GenBank/DDBJ databases">
        <title>Chromosome-level genome assembly of Eucalyptus globulus Labill. provides insights into its genome evolution.</title>
        <authorList>
            <person name="Li X."/>
        </authorList>
    </citation>
    <scope>NUCLEOTIDE SEQUENCE [LARGE SCALE GENOMIC DNA]</scope>
    <source>
        <strain evidence="1">CL2024</strain>
        <tissue evidence="1">Fresh tender leaves</tissue>
    </source>
</reference>
<accession>A0ABD3LAR9</accession>
<comment type="caution">
    <text evidence="1">The sequence shown here is derived from an EMBL/GenBank/DDBJ whole genome shotgun (WGS) entry which is preliminary data.</text>
</comment>
<keyword evidence="2" id="KW-1185">Reference proteome</keyword>
<proteinExistence type="predicted"/>
<protein>
    <submittedName>
        <fullName evidence="1">Uncharacterized protein</fullName>
    </submittedName>
</protein>
<dbReference type="EMBL" id="JBJKBG010000002">
    <property type="protein sequence ID" value="KAL3748527.1"/>
    <property type="molecule type" value="Genomic_DNA"/>
</dbReference>